<evidence type="ECO:0000313" key="1">
    <source>
        <dbReference type="EMBL" id="KAH7929872.1"/>
    </source>
</evidence>
<organism evidence="1 2">
    <name type="scientific">Leucogyrophana mollusca</name>
    <dbReference type="NCBI Taxonomy" id="85980"/>
    <lineage>
        <taxon>Eukaryota</taxon>
        <taxon>Fungi</taxon>
        <taxon>Dikarya</taxon>
        <taxon>Basidiomycota</taxon>
        <taxon>Agaricomycotina</taxon>
        <taxon>Agaricomycetes</taxon>
        <taxon>Agaricomycetidae</taxon>
        <taxon>Boletales</taxon>
        <taxon>Boletales incertae sedis</taxon>
        <taxon>Leucogyrophana</taxon>
    </lineage>
</organism>
<name>A0ACB8BWL6_9AGAM</name>
<protein>
    <submittedName>
        <fullName evidence="1">Uncharacterized protein</fullName>
    </submittedName>
</protein>
<proteinExistence type="predicted"/>
<comment type="caution">
    <text evidence="1">The sequence shown here is derived from an EMBL/GenBank/DDBJ whole genome shotgun (WGS) entry which is preliminary data.</text>
</comment>
<evidence type="ECO:0000313" key="2">
    <source>
        <dbReference type="Proteomes" id="UP000790709"/>
    </source>
</evidence>
<keyword evidence="2" id="KW-1185">Reference proteome</keyword>
<sequence>MLRTFTRLPLRRCIHTHASSSRTRVFARQPSRAGIALGLSVAAASYLAWISDSQRIALDNQPISAPKKRPTPSQAASTSSAPATESPPPPTISESSESPADPLTQEEFSPETNAPPTAPPEAENEEESSGGAYDPVTGEINWDCPCLGGMAHGPCGPQFREAFACFVHSDKEPKGIDCVEKFKAMQTCFREHPEIYGEEIMDDDDDDGEVEPSSPETIEGGSKPAETAQTTTEATTAPSTAS</sequence>
<dbReference type="Proteomes" id="UP000790709">
    <property type="component" value="Unassembled WGS sequence"/>
</dbReference>
<accession>A0ACB8BWL6</accession>
<dbReference type="EMBL" id="MU266337">
    <property type="protein sequence ID" value="KAH7929872.1"/>
    <property type="molecule type" value="Genomic_DNA"/>
</dbReference>
<gene>
    <name evidence="1" type="ORF">BV22DRAFT_1191711</name>
</gene>
<reference evidence="1" key="1">
    <citation type="journal article" date="2021" name="New Phytol.">
        <title>Evolutionary innovations through gain and loss of genes in the ectomycorrhizal Boletales.</title>
        <authorList>
            <person name="Wu G."/>
            <person name="Miyauchi S."/>
            <person name="Morin E."/>
            <person name="Kuo A."/>
            <person name="Drula E."/>
            <person name="Varga T."/>
            <person name="Kohler A."/>
            <person name="Feng B."/>
            <person name="Cao Y."/>
            <person name="Lipzen A."/>
            <person name="Daum C."/>
            <person name="Hundley H."/>
            <person name="Pangilinan J."/>
            <person name="Johnson J."/>
            <person name="Barry K."/>
            <person name="LaButti K."/>
            <person name="Ng V."/>
            <person name="Ahrendt S."/>
            <person name="Min B."/>
            <person name="Choi I.G."/>
            <person name="Park H."/>
            <person name="Plett J.M."/>
            <person name="Magnuson J."/>
            <person name="Spatafora J.W."/>
            <person name="Nagy L.G."/>
            <person name="Henrissat B."/>
            <person name="Grigoriev I.V."/>
            <person name="Yang Z.L."/>
            <person name="Xu J."/>
            <person name="Martin F.M."/>
        </authorList>
    </citation>
    <scope>NUCLEOTIDE SEQUENCE</scope>
    <source>
        <strain evidence="1">KUC20120723A-06</strain>
    </source>
</reference>